<dbReference type="AlphaFoldDB" id="A0AAV0UXK3"/>
<dbReference type="PANTHER" id="PTHR44329">
    <property type="entry name" value="SERINE/THREONINE-PROTEIN KINASE TNNI3K-RELATED"/>
    <property type="match status" value="1"/>
</dbReference>
<evidence type="ECO:0000313" key="3">
    <source>
        <dbReference type="EMBL" id="CAI5741680.1"/>
    </source>
</evidence>
<reference evidence="3" key="1">
    <citation type="submission" date="2022-12" db="EMBL/GenBank/DDBJ databases">
        <authorList>
            <person name="Webb A."/>
        </authorList>
    </citation>
    <scope>NUCLEOTIDE SEQUENCE</scope>
    <source>
        <strain evidence="3">Hp1</strain>
    </source>
</reference>
<protein>
    <recommendedName>
        <fullName evidence="2">Protein kinase domain-containing protein</fullName>
    </recommendedName>
</protein>
<sequence length="648" mass="71576">MRGRHVVRKLRSASSSPLLFDTDSFVFDGTNSDIARQLYIRYAAGKAEDKVELTAIPLAVRQRLDPYNIVFSDLPGLVQRAVLWDSGFAVSPVNEAVQIWTLDNLTMADLAVPEAHVKDAGCTLKKCVQPNDVTGYYTQTCSGTQMLSVSRCVIDTFKDDGAVGFLGAMWSKGGDRGMTPLIRLRDHSWTDPISNDSFSVYAVHTVPNALDAVWNQCPVHTKYASLTVPCHRRDMITGEVKMAMTAPSGSDWVTTWLENDFAVPSGFDTSMLVTIIPAVLTLLFLLALAWCCCRHRPSRSEQTTSDVYNLAADAPQCLDDWTSKPEDRSTDRSLRLTHQSSLFSCSGDFESAGTNRTLKILLGSQCLQHKRIPYENLTLQEPLSKGASGEVWICDYNGKTVAVKRLIHGSRNAETVRTFAEEIELSASLVHPNIVEFIGVAWNSLDNLAMVLEFFPRGNLQNYLHKNADLLSWARDKIQMAVAIAQALQYLHGRLPAIIHRDLKCNNILLTDNLEPKLIDFGVSRGLLDITMTAGVGTPYWAAPEILEGKRYTEQADIYSFGVVLSELDTGAIPYHNAVTESGGQATSFQILQDVMAGSLRPSFSRDCPPRIRRVGLACLSLDPSSRPSAHQLIEWLEGNTAELELSS</sequence>
<evidence type="ECO:0000259" key="2">
    <source>
        <dbReference type="PROSITE" id="PS50011"/>
    </source>
</evidence>
<dbReference type="Gene3D" id="1.10.510.10">
    <property type="entry name" value="Transferase(Phosphotransferase) domain 1"/>
    <property type="match status" value="1"/>
</dbReference>
<dbReference type="SMART" id="SM00220">
    <property type="entry name" value="S_TKc"/>
    <property type="match status" value="1"/>
</dbReference>
<dbReference type="Proteomes" id="UP001162031">
    <property type="component" value="Unassembled WGS sequence"/>
</dbReference>
<dbReference type="CDD" id="cd13999">
    <property type="entry name" value="STKc_MAP3K-like"/>
    <property type="match status" value="1"/>
</dbReference>
<dbReference type="Pfam" id="PF00069">
    <property type="entry name" value="Pkinase"/>
    <property type="match status" value="1"/>
</dbReference>
<dbReference type="Gene3D" id="3.30.200.20">
    <property type="entry name" value="Phosphorylase Kinase, domain 1"/>
    <property type="match status" value="1"/>
</dbReference>
<feature type="domain" description="Protein kinase" evidence="2">
    <location>
        <begin position="377"/>
        <end position="637"/>
    </location>
</feature>
<name>A0AAV0UXK3_HYABA</name>
<dbReference type="InterPro" id="IPR000719">
    <property type="entry name" value="Prot_kinase_dom"/>
</dbReference>
<feature type="transmembrane region" description="Helical" evidence="1">
    <location>
        <begin position="271"/>
        <end position="290"/>
    </location>
</feature>
<organism evidence="3 4">
    <name type="scientific">Hyaloperonospora brassicae</name>
    <name type="common">Brassica downy mildew</name>
    <name type="synonym">Peronospora brassicae</name>
    <dbReference type="NCBI Taxonomy" id="162125"/>
    <lineage>
        <taxon>Eukaryota</taxon>
        <taxon>Sar</taxon>
        <taxon>Stramenopiles</taxon>
        <taxon>Oomycota</taxon>
        <taxon>Peronosporomycetes</taxon>
        <taxon>Peronosporales</taxon>
        <taxon>Peronosporaceae</taxon>
        <taxon>Hyaloperonospora</taxon>
    </lineage>
</organism>
<dbReference type="PANTHER" id="PTHR44329:SF214">
    <property type="entry name" value="PROTEIN KINASE DOMAIN-CONTAINING PROTEIN"/>
    <property type="match status" value="1"/>
</dbReference>
<keyword evidence="4" id="KW-1185">Reference proteome</keyword>
<comment type="caution">
    <text evidence="3">The sequence shown here is derived from an EMBL/GenBank/DDBJ whole genome shotgun (WGS) entry which is preliminary data.</text>
</comment>
<keyword evidence="1" id="KW-1133">Transmembrane helix</keyword>
<dbReference type="PROSITE" id="PS50011">
    <property type="entry name" value="PROTEIN_KINASE_DOM"/>
    <property type="match status" value="1"/>
</dbReference>
<accession>A0AAV0UXK3</accession>
<dbReference type="GO" id="GO:0005524">
    <property type="term" value="F:ATP binding"/>
    <property type="evidence" value="ECO:0007669"/>
    <property type="project" value="InterPro"/>
</dbReference>
<proteinExistence type="predicted"/>
<dbReference type="InterPro" id="IPR051681">
    <property type="entry name" value="Ser/Thr_Kinases-Pseudokinases"/>
</dbReference>
<gene>
    <name evidence="3" type="ORF">HBR001_LOCUS8596</name>
</gene>
<evidence type="ECO:0000313" key="4">
    <source>
        <dbReference type="Proteomes" id="UP001162031"/>
    </source>
</evidence>
<dbReference type="InterPro" id="IPR011009">
    <property type="entry name" value="Kinase-like_dom_sf"/>
</dbReference>
<dbReference type="GO" id="GO:0004674">
    <property type="term" value="F:protein serine/threonine kinase activity"/>
    <property type="evidence" value="ECO:0007669"/>
    <property type="project" value="TreeGrafter"/>
</dbReference>
<keyword evidence="1" id="KW-0472">Membrane</keyword>
<dbReference type="PROSITE" id="PS00108">
    <property type="entry name" value="PROTEIN_KINASE_ST"/>
    <property type="match status" value="1"/>
</dbReference>
<keyword evidence="1" id="KW-0812">Transmembrane</keyword>
<evidence type="ECO:0000256" key="1">
    <source>
        <dbReference type="SAM" id="Phobius"/>
    </source>
</evidence>
<dbReference type="InterPro" id="IPR008271">
    <property type="entry name" value="Ser/Thr_kinase_AS"/>
</dbReference>
<dbReference type="EMBL" id="CANTFL010001451">
    <property type="protein sequence ID" value="CAI5741680.1"/>
    <property type="molecule type" value="Genomic_DNA"/>
</dbReference>
<dbReference type="SUPFAM" id="SSF56112">
    <property type="entry name" value="Protein kinase-like (PK-like)"/>
    <property type="match status" value="1"/>
</dbReference>